<keyword evidence="9" id="KW-0378">Hydrolase</keyword>
<dbReference type="GO" id="GO:0004309">
    <property type="term" value="F:exopolyphosphatase activity"/>
    <property type="evidence" value="ECO:0007669"/>
    <property type="project" value="TreeGrafter"/>
</dbReference>
<accession>A0A381ZM85</accession>
<dbReference type="NCBIfam" id="NF001492">
    <property type="entry name" value="PRK00346.2-2"/>
    <property type="match status" value="1"/>
</dbReference>
<dbReference type="EC" id="3.1.3.5" evidence="5"/>
<dbReference type="Gene3D" id="3.40.1210.10">
    <property type="entry name" value="Survival protein SurE-like phosphatase/nucleotidase"/>
    <property type="match status" value="1"/>
</dbReference>
<dbReference type="PANTHER" id="PTHR30457:SF12">
    <property type="entry name" value="5'_3'-NUCLEOTIDASE SURE"/>
    <property type="match status" value="1"/>
</dbReference>
<dbReference type="GO" id="GO:0008254">
    <property type="term" value="F:3'-nucleotidase activity"/>
    <property type="evidence" value="ECO:0007669"/>
    <property type="project" value="TreeGrafter"/>
</dbReference>
<evidence type="ECO:0000256" key="5">
    <source>
        <dbReference type="ARBA" id="ARBA00012643"/>
    </source>
</evidence>
<evidence type="ECO:0000256" key="9">
    <source>
        <dbReference type="ARBA" id="ARBA00022801"/>
    </source>
</evidence>
<evidence type="ECO:0000259" key="10">
    <source>
        <dbReference type="Pfam" id="PF01975"/>
    </source>
</evidence>
<dbReference type="NCBIfam" id="NF001490">
    <property type="entry name" value="PRK00346.1-4"/>
    <property type="match status" value="1"/>
</dbReference>
<dbReference type="GO" id="GO:0000166">
    <property type="term" value="F:nucleotide binding"/>
    <property type="evidence" value="ECO:0007669"/>
    <property type="project" value="UniProtKB-KW"/>
</dbReference>
<evidence type="ECO:0000256" key="8">
    <source>
        <dbReference type="ARBA" id="ARBA00022741"/>
    </source>
</evidence>
<dbReference type="FunFam" id="3.40.1210.10:FF:000001">
    <property type="entry name" value="5'/3'-nucleotidase SurE"/>
    <property type="match status" value="1"/>
</dbReference>
<dbReference type="PANTHER" id="PTHR30457">
    <property type="entry name" value="5'-NUCLEOTIDASE SURE"/>
    <property type="match status" value="1"/>
</dbReference>
<sequence length="254" mass="27562">MNSPSILISNDDGIYSDGIYALWEAMSEIGKTTVVAPNTEKSAVGHAITLSDPIRIQKVKRANGFAGFSVNGTPADSVKIAVKSIMDSRPDLIISGINAGANVGQNLLYSGTISAATEGTFLGIPSIAISLNSYEMCDFSGAKKVASKIVNAVLQNGLPRGTLLNVNVPSIPEPNYLGYKITKQGELYFKDNFEKREDPHGRQYYWMTGVIENPDSDIQWDGFALKKGYVSITPLHLKMTNIDIINELSEWGLN</sequence>
<name>A0A381ZM85_9ZZZZ</name>
<feature type="domain" description="Survival protein SurE-like phosphatase/nucleotidase" evidence="10">
    <location>
        <begin position="6"/>
        <end position="188"/>
    </location>
</feature>
<dbReference type="NCBIfam" id="TIGR00087">
    <property type="entry name" value="surE"/>
    <property type="match status" value="1"/>
</dbReference>
<evidence type="ECO:0000256" key="7">
    <source>
        <dbReference type="ARBA" id="ARBA00022723"/>
    </source>
</evidence>
<comment type="cofactor">
    <cofactor evidence="2">
        <name>Mg(2+)</name>
        <dbReference type="ChEBI" id="CHEBI:18420"/>
    </cofactor>
</comment>
<organism evidence="11">
    <name type="scientific">marine metagenome</name>
    <dbReference type="NCBI Taxonomy" id="408172"/>
    <lineage>
        <taxon>unclassified sequences</taxon>
        <taxon>metagenomes</taxon>
        <taxon>ecological metagenomes</taxon>
    </lineage>
</organism>
<dbReference type="InterPro" id="IPR036523">
    <property type="entry name" value="SurE-like_sf"/>
</dbReference>
<dbReference type="EMBL" id="UINC01021874">
    <property type="protein sequence ID" value="SVA90355.1"/>
    <property type="molecule type" value="Genomic_DNA"/>
</dbReference>
<dbReference type="AlphaFoldDB" id="A0A381ZM85"/>
<dbReference type="SUPFAM" id="SSF64167">
    <property type="entry name" value="SurE-like"/>
    <property type="match status" value="1"/>
</dbReference>
<gene>
    <name evidence="11" type="ORF">METZ01_LOCUS143209</name>
</gene>
<evidence type="ECO:0000256" key="6">
    <source>
        <dbReference type="ARBA" id="ARBA00022490"/>
    </source>
</evidence>
<dbReference type="GO" id="GO:0005737">
    <property type="term" value="C:cytoplasm"/>
    <property type="evidence" value="ECO:0007669"/>
    <property type="project" value="UniProtKB-SubCell"/>
</dbReference>
<evidence type="ECO:0000256" key="3">
    <source>
        <dbReference type="ARBA" id="ARBA00004496"/>
    </source>
</evidence>
<dbReference type="GO" id="GO:0046872">
    <property type="term" value="F:metal ion binding"/>
    <property type="evidence" value="ECO:0007669"/>
    <property type="project" value="UniProtKB-KW"/>
</dbReference>
<keyword evidence="7" id="KW-0479">Metal-binding</keyword>
<reference evidence="11" key="1">
    <citation type="submission" date="2018-05" db="EMBL/GenBank/DDBJ databases">
        <authorList>
            <person name="Lanie J.A."/>
            <person name="Ng W.-L."/>
            <person name="Kazmierczak K.M."/>
            <person name="Andrzejewski T.M."/>
            <person name="Davidsen T.M."/>
            <person name="Wayne K.J."/>
            <person name="Tettelin H."/>
            <person name="Glass J.I."/>
            <person name="Rusch D."/>
            <person name="Podicherti R."/>
            <person name="Tsui H.-C.T."/>
            <person name="Winkler M.E."/>
        </authorList>
    </citation>
    <scope>NUCLEOTIDE SEQUENCE</scope>
</reference>
<comment type="subcellular location">
    <subcellularLocation>
        <location evidence="3">Cytoplasm</location>
    </subcellularLocation>
</comment>
<dbReference type="Pfam" id="PF01975">
    <property type="entry name" value="SurE"/>
    <property type="match status" value="1"/>
</dbReference>
<dbReference type="InterPro" id="IPR030048">
    <property type="entry name" value="SurE"/>
</dbReference>
<protein>
    <recommendedName>
        <fullName evidence="5">5'-nucleotidase</fullName>
        <ecNumber evidence="5">3.1.3.5</ecNumber>
    </recommendedName>
</protein>
<evidence type="ECO:0000256" key="4">
    <source>
        <dbReference type="ARBA" id="ARBA00011062"/>
    </source>
</evidence>
<proteinExistence type="inferred from homology"/>
<dbReference type="InterPro" id="IPR002828">
    <property type="entry name" value="SurE-like_Pase/nucleotidase"/>
</dbReference>
<dbReference type="HAMAP" id="MF_00060">
    <property type="entry name" value="SurE"/>
    <property type="match status" value="1"/>
</dbReference>
<evidence type="ECO:0000313" key="11">
    <source>
        <dbReference type="EMBL" id="SVA90355.1"/>
    </source>
</evidence>
<comment type="similarity">
    <text evidence="4">Belongs to the SurE nucleotidase family.</text>
</comment>
<keyword evidence="6" id="KW-0963">Cytoplasm</keyword>
<keyword evidence="8" id="KW-0547">Nucleotide-binding</keyword>
<comment type="catalytic activity">
    <reaction evidence="1">
        <text>a ribonucleoside 5'-phosphate + H2O = a ribonucleoside + phosphate</text>
        <dbReference type="Rhea" id="RHEA:12484"/>
        <dbReference type="ChEBI" id="CHEBI:15377"/>
        <dbReference type="ChEBI" id="CHEBI:18254"/>
        <dbReference type="ChEBI" id="CHEBI:43474"/>
        <dbReference type="ChEBI" id="CHEBI:58043"/>
        <dbReference type="EC" id="3.1.3.5"/>
    </reaction>
</comment>
<dbReference type="GO" id="GO:0008253">
    <property type="term" value="F:5'-nucleotidase activity"/>
    <property type="evidence" value="ECO:0007669"/>
    <property type="project" value="UniProtKB-EC"/>
</dbReference>
<evidence type="ECO:0000256" key="1">
    <source>
        <dbReference type="ARBA" id="ARBA00000815"/>
    </source>
</evidence>
<evidence type="ECO:0000256" key="2">
    <source>
        <dbReference type="ARBA" id="ARBA00001946"/>
    </source>
</evidence>